<keyword evidence="2" id="KW-0413">Isomerase</keyword>
<dbReference type="InterPro" id="IPR050312">
    <property type="entry name" value="IolE/XylAMocC-like"/>
</dbReference>
<proteinExistence type="predicted"/>
<dbReference type="Pfam" id="PF01261">
    <property type="entry name" value="AP_endonuc_2"/>
    <property type="match status" value="1"/>
</dbReference>
<gene>
    <name evidence="2" type="ORF">F9B16_01855</name>
</gene>
<evidence type="ECO:0000313" key="2">
    <source>
        <dbReference type="EMBL" id="KAB2390013.1"/>
    </source>
</evidence>
<evidence type="ECO:0000313" key="3">
    <source>
        <dbReference type="Proteomes" id="UP000483004"/>
    </source>
</evidence>
<dbReference type="Gene3D" id="3.20.20.150">
    <property type="entry name" value="Divalent-metal-dependent TIM barrel enzymes"/>
    <property type="match status" value="1"/>
</dbReference>
<dbReference type="AlphaFoldDB" id="A0A6L3WDJ3"/>
<protein>
    <submittedName>
        <fullName evidence="2">Sugar phosphate isomerase/epimerase</fullName>
    </submittedName>
</protein>
<dbReference type="SUPFAM" id="SSF51658">
    <property type="entry name" value="Xylose isomerase-like"/>
    <property type="match status" value="1"/>
</dbReference>
<dbReference type="InterPro" id="IPR013022">
    <property type="entry name" value="Xyl_isomerase-like_TIM-brl"/>
</dbReference>
<dbReference type="RefSeq" id="WP_151538040.1">
    <property type="nucleotide sequence ID" value="NZ_WBMR01000002.1"/>
</dbReference>
<dbReference type="EMBL" id="WBMR01000002">
    <property type="protein sequence ID" value="KAB2390013.1"/>
    <property type="molecule type" value="Genomic_DNA"/>
</dbReference>
<organism evidence="2 3">
    <name type="scientific">Actinomadura montaniterrae</name>
    <dbReference type="NCBI Taxonomy" id="1803903"/>
    <lineage>
        <taxon>Bacteria</taxon>
        <taxon>Bacillati</taxon>
        <taxon>Actinomycetota</taxon>
        <taxon>Actinomycetes</taxon>
        <taxon>Streptosporangiales</taxon>
        <taxon>Thermomonosporaceae</taxon>
        <taxon>Actinomadura</taxon>
    </lineage>
</organism>
<keyword evidence="3" id="KW-1185">Reference proteome</keyword>
<sequence length="280" mass="30328">MRLAVINDEVDQDLGRAADAAAGCGFAGLEIRSVGNVPPHELTDERLGEVVRELEGRGLAVAGFCPPALKVPRPRTDEEVAEARAVLVRAVAQARVLGAPHVRIFTFYRDGDPDPAGAAEAARRVLDGVDLDGVKLLVETGTRTNTPTMELVLRFLDAVDVPGLGVLWDPGNSVFSGMHAAPFPAEYELGKDLIEHVHVKDPAGTSGYVRLGDGDLPWGDIVDTLRADGYAGWLSLETHWRIGRVLNQRQRDTPWGDDFTDGGHEASVECMRLLKELVDR</sequence>
<dbReference type="Proteomes" id="UP000483004">
    <property type="component" value="Unassembled WGS sequence"/>
</dbReference>
<dbReference type="PANTHER" id="PTHR12110:SF41">
    <property type="entry name" value="INOSOSE DEHYDRATASE"/>
    <property type="match status" value="1"/>
</dbReference>
<comment type="caution">
    <text evidence="2">The sequence shown here is derived from an EMBL/GenBank/DDBJ whole genome shotgun (WGS) entry which is preliminary data.</text>
</comment>
<dbReference type="PANTHER" id="PTHR12110">
    <property type="entry name" value="HYDROXYPYRUVATE ISOMERASE"/>
    <property type="match status" value="1"/>
</dbReference>
<name>A0A6L3WDJ3_9ACTN</name>
<accession>A0A6L3WDJ3</accession>
<evidence type="ECO:0000259" key="1">
    <source>
        <dbReference type="Pfam" id="PF01261"/>
    </source>
</evidence>
<dbReference type="GO" id="GO:0016853">
    <property type="term" value="F:isomerase activity"/>
    <property type="evidence" value="ECO:0007669"/>
    <property type="project" value="UniProtKB-KW"/>
</dbReference>
<dbReference type="InterPro" id="IPR036237">
    <property type="entry name" value="Xyl_isomerase-like_sf"/>
</dbReference>
<reference evidence="2 3" key="1">
    <citation type="submission" date="2019-09" db="EMBL/GenBank/DDBJ databases">
        <title>Actinomadura physcomitrii sp. nov., a novel actinomycete isolated from moss [Physcomitrium sphaericum (Ludw) Fuernr].</title>
        <authorList>
            <person name="Liu C."/>
            <person name="Zhuang X."/>
        </authorList>
    </citation>
    <scope>NUCLEOTIDE SEQUENCE [LARGE SCALE GENOMIC DNA]</scope>
    <source>
        <strain evidence="2 3">CYP1-1B</strain>
    </source>
</reference>
<feature type="domain" description="Xylose isomerase-like TIM barrel" evidence="1">
    <location>
        <begin position="19"/>
        <end position="250"/>
    </location>
</feature>
<dbReference type="OrthoDB" id="9779184at2"/>